<dbReference type="Proteomes" id="UP001430755">
    <property type="component" value="Unassembled WGS sequence"/>
</dbReference>
<evidence type="ECO:0000313" key="3">
    <source>
        <dbReference type="Proteomes" id="UP001430755"/>
    </source>
</evidence>
<keyword evidence="3" id="KW-1185">Reference proteome</keyword>
<comment type="caution">
    <text evidence="2">The sequence shown here is derived from an EMBL/GenBank/DDBJ whole genome shotgun (WGS) entry which is preliminary data.</text>
</comment>
<evidence type="ECO:0000313" key="2">
    <source>
        <dbReference type="EMBL" id="MCI2242313.1"/>
    </source>
</evidence>
<feature type="signal peptide" evidence="1">
    <location>
        <begin position="1"/>
        <end position="18"/>
    </location>
</feature>
<dbReference type="EMBL" id="JAJMLW010000003">
    <property type="protein sequence ID" value="MCI2242313.1"/>
    <property type="molecule type" value="Genomic_DNA"/>
</dbReference>
<evidence type="ECO:0000256" key="1">
    <source>
        <dbReference type="SAM" id="SignalP"/>
    </source>
</evidence>
<gene>
    <name evidence="2" type="ORF">LPT13_08120</name>
</gene>
<protein>
    <recommendedName>
        <fullName evidence="4">Ig-like domain-containing protein</fullName>
    </recommendedName>
</protein>
<feature type="chain" id="PRO_5047410350" description="Ig-like domain-containing protein" evidence="1">
    <location>
        <begin position="19"/>
        <end position="330"/>
    </location>
</feature>
<evidence type="ECO:0008006" key="4">
    <source>
        <dbReference type="Google" id="ProtNLM"/>
    </source>
</evidence>
<dbReference type="RefSeq" id="WP_242165454.1">
    <property type="nucleotide sequence ID" value="NZ_JAJMLW010000003.1"/>
</dbReference>
<dbReference type="InterPro" id="IPR013783">
    <property type="entry name" value="Ig-like_fold"/>
</dbReference>
<sequence>MKSKIVACGLMAALACFALTGCDNTPPEIVGLDEENVEVMCGTEFNLNDYIRDNIEGVTDETDDGTKEYGLDELDYSITCDGDIYDSETGAIDTGEFGDYNVTLSVKDEADNEASKSFTLTLNPIEVQKGFYVYKQEFSDNFDLMGYASFENKSRVPIDIDEVEFQYFDKDGVTITGTDMVDLAPKYLAGSQTGYAMDTFSGTNATLTAEDEVQEIQVNIDYSRAASEDETTLEVGEITRIDNYQYDTTHFAAEAVLTNPHNRDAEYYTFLVGMYDAEDKLIAVTNSFDTTPINAGGKARVTAGWLPDSRLKPDATVRMQGAACVTKFAD</sequence>
<dbReference type="PROSITE" id="PS51257">
    <property type="entry name" value="PROKAR_LIPOPROTEIN"/>
    <property type="match status" value="1"/>
</dbReference>
<organism evidence="2 3">
    <name type="scientific">Adlercreutzia faecimuris</name>
    <dbReference type="NCBI Taxonomy" id="2897341"/>
    <lineage>
        <taxon>Bacteria</taxon>
        <taxon>Bacillati</taxon>
        <taxon>Actinomycetota</taxon>
        <taxon>Coriobacteriia</taxon>
        <taxon>Eggerthellales</taxon>
        <taxon>Eggerthellaceae</taxon>
        <taxon>Adlercreutzia</taxon>
    </lineage>
</organism>
<name>A0ABS9WHG6_9ACTN</name>
<dbReference type="Gene3D" id="2.60.40.10">
    <property type="entry name" value="Immunoglobulins"/>
    <property type="match status" value="1"/>
</dbReference>
<keyword evidence="1" id="KW-0732">Signal</keyword>
<proteinExistence type="predicted"/>
<accession>A0ABS9WHG6</accession>
<reference evidence="2" key="1">
    <citation type="submission" date="2021-11" db="EMBL/GenBank/DDBJ databases">
        <title>A Novel Adlercreutzia Species, isolated from a Allomyrina dichotoma larva feces.</title>
        <authorList>
            <person name="Suh M.K."/>
        </authorList>
    </citation>
    <scope>NUCLEOTIDE SEQUENCE</scope>
    <source>
        <strain evidence="2">JBNU-10</strain>
    </source>
</reference>